<keyword evidence="3" id="KW-1185">Reference proteome</keyword>
<dbReference type="HOGENOM" id="CLU_1210864_0_0_1"/>
<dbReference type="EMBL" id="GL733942">
    <property type="protein sequence ID" value="EFX61973.1"/>
    <property type="molecule type" value="Genomic_DNA"/>
</dbReference>
<evidence type="ECO:0000256" key="1">
    <source>
        <dbReference type="SAM" id="MobiDB-lite"/>
    </source>
</evidence>
<dbReference type="InParanoid" id="E9I208"/>
<reference evidence="2 3" key="1">
    <citation type="journal article" date="2011" name="Science">
        <title>The ecoresponsive genome of Daphnia pulex.</title>
        <authorList>
            <person name="Colbourne J.K."/>
            <person name="Pfrender M.E."/>
            <person name="Gilbert D."/>
            <person name="Thomas W.K."/>
            <person name="Tucker A."/>
            <person name="Oakley T.H."/>
            <person name="Tokishita S."/>
            <person name="Aerts A."/>
            <person name="Arnold G.J."/>
            <person name="Basu M.K."/>
            <person name="Bauer D.J."/>
            <person name="Caceres C.E."/>
            <person name="Carmel L."/>
            <person name="Casola C."/>
            <person name="Choi J.H."/>
            <person name="Detter J.C."/>
            <person name="Dong Q."/>
            <person name="Dusheyko S."/>
            <person name="Eads B.D."/>
            <person name="Frohlich T."/>
            <person name="Geiler-Samerotte K.A."/>
            <person name="Gerlach D."/>
            <person name="Hatcher P."/>
            <person name="Jogdeo S."/>
            <person name="Krijgsveld J."/>
            <person name="Kriventseva E.V."/>
            <person name="Kultz D."/>
            <person name="Laforsch C."/>
            <person name="Lindquist E."/>
            <person name="Lopez J."/>
            <person name="Manak J.R."/>
            <person name="Muller J."/>
            <person name="Pangilinan J."/>
            <person name="Patwardhan R.P."/>
            <person name="Pitluck S."/>
            <person name="Pritham E.J."/>
            <person name="Rechtsteiner A."/>
            <person name="Rho M."/>
            <person name="Rogozin I.B."/>
            <person name="Sakarya O."/>
            <person name="Salamov A."/>
            <person name="Schaack S."/>
            <person name="Shapiro H."/>
            <person name="Shiga Y."/>
            <person name="Skalitzky C."/>
            <person name="Smith Z."/>
            <person name="Souvorov A."/>
            <person name="Sung W."/>
            <person name="Tang Z."/>
            <person name="Tsuchiya D."/>
            <person name="Tu H."/>
            <person name="Vos H."/>
            <person name="Wang M."/>
            <person name="Wolf Y.I."/>
            <person name="Yamagata H."/>
            <person name="Yamada T."/>
            <person name="Ye Y."/>
            <person name="Shaw J.R."/>
            <person name="Andrews J."/>
            <person name="Crease T.J."/>
            <person name="Tang H."/>
            <person name="Lucas S.M."/>
            <person name="Robertson H.M."/>
            <person name="Bork P."/>
            <person name="Koonin E.V."/>
            <person name="Zdobnov E.M."/>
            <person name="Grigoriev I.V."/>
            <person name="Lynch M."/>
            <person name="Boore J.L."/>
        </authorList>
    </citation>
    <scope>NUCLEOTIDE SEQUENCE [LARGE SCALE GENOMIC DNA]</scope>
</reference>
<accession>E9I208</accession>
<sequence>MAEKRQRGTKAKVVPASNDERNKGGKLQLADCRNVVALSATQQPAFCISKVTEVNSAYFYFHLAKSSDDMSGLTAALPKCPNATCFGYPSVKFRYYEELHSLTLFLSWCSFTREISVHLNQLVMVCFLQSVVPPLIAGNFYNTELHVSHPIQFLHPIVQAARHPHGFAVNMNLEASRFGKHAVQHIQIPEAELHLTCTMFFKGPFKMWNFTVAIFTLSSNCADLCCERQ</sequence>
<dbReference type="AlphaFoldDB" id="E9I208"/>
<organism evidence="2 3">
    <name type="scientific">Daphnia pulex</name>
    <name type="common">Water flea</name>
    <dbReference type="NCBI Taxonomy" id="6669"/>
    <lineage>
        <taxon>Eukaryota</taxon>
        <taxon>Metazoa</taxon>
        <taxon>Ecdysozoa</taxon>
        <taxon>Arthropoda</taxon>
        <taxon>Crustacea</taxon>
        <taxon>Branchiopoda</taxon>
        <taxon>Diplostraca</taxon>
        <taxon>Cladocera</taxon>
        <taxon>Anomopoda</taxon>
        <taxon>Daphniidae</taxon>
        <taxon>Daphnia</taxon>
    </lineage>
</organism>
<proteinExistence type="predicted"/>
<name>E9I208_DAPPU</name>
<evidence type="ECO:0000313" key="2">
    <source>
        <dbReference type="EMBL" id="EFX61973.1"/>
    </source>
</evidence>
<dbReference type="Proteomes" id="UP000000305">
    <property type="component" value="Unassembled WGS sequence"/>
</dbReference>
<protein>
    <submittedName>
        <fullName evidence="2">Uncharacterized protein</fullName>
    </submittedName>
</protein>
<dbReference type="KEGG" id="dpx:DAPPUDRAFT_120695"/>
<gene>
    <name evidence="2" type="ORF">DAPPUDRAFT_120695</name>
</gene>
<feature type="region of interest" description="Disordered" evidence="1">
    <location>
        <begin position="1"/>
        <end position="22"/>
    </location>
</feature>
<evidence type="ECO:0000313" key="3">
    <source>
        <dbReference type="Proteomes" id="UP000000305"/>
    </source>
</evidence>